<proteinExistence type="predicted"/>
<dbReference type="GO" id="GO:0005794">
    <property type="term" value="C:Golgi apparatus"/>
    <property type="evidence" value="ECO:0007669"/>
    <property type="project" value="TreeGrafter"/>
</dbReference>
<evidence type="ECO:0000313" key="2">
    <source>
        <dbReference type="Proteomes" id="UP000887578"/>
    </source>
</evidence>
<dbReference type="GO" id="GO:0120053">
    <property type="term" value="F:ribitol beta-1,4-xylosyltransferase activity"/>
    <property type="evidence" value="ECO:0007669"/>
    <property type="project" value="InterPro"/>
</dbReference>
<dbReference type="Proteomes" id="UP000887578">
    <property type="component" value="Unplaced"/>
</dbReference>
<evidence type="ECO:0000259" key="1">
    <source>
        <dbReference type="Pfam" id="PF24785"/>
    </source>
</evidence>
<dbReference type="PANTHER" id="PTHR15576:SF1">
    <property type="entry name" value="RIBITOL-5-PHOSPHATE XYLOSYLTRANSFERASE 1"/>
    <property type="match status" value="1"/>
</dbReference>
<dbReference type="PANTHER" id="PTHR15576">
    <property type="entry name" value="RIBITOL-5-PHOSPHATE XYLOSYLTRANSFERASE 1"/>
    <property type="match status" value="1"/>
</dbReference>
<evidence type="ECO:0000313" key="3">
    <source>
        <dbReference type="WBParaSite" id="PDA_v2.g14468.t1"/>
    </source>
</evidence>
<keyword evidence="2" id="KW-1185">Reference proteome</keyword>
<accession>A0A914PI64</accession>
<feature type="domain" description="RXYLT1 C-terminal" evidence="1">
    <location>
        <begin position="195"/>
        <end position="242"/>
    </location>
</feature>
<dbReference type="InterPro" id="IPR057538">
    <property type="entry name" value="RXYLT1_C"/>
</dbReference>
<name>A0A914PI64_9BILA</name>
<dbReference type="GO" id="GO:0035269">
    <property type="term" value="P:protein O-linked glycosylation via mannose"/>
    <property type="evidence" value="ECO:0007669"/>
    <property type="project" value="InterPro"/>
</dbReference>
<dbReference type="WBParaSite" id="PDA_v2.g14468.t1">
    <property type="protein sequence ID" value="PDA_v2.g14468.t1"/>
    <property type="gene ID" value="PDA_v2.g14468"/>
</dbReference>
<dbReference type="AlphaFoldDB" id="A0A914PI64"/>
<organism evidence="2 3">
    <name type="scientific">Panagrolaimus davidi</name>
    <dbReference type="NCBI Taxonomy" id="227884"/>
    <lineage>
        <taxon>Eukaryota</taxon>
        <taxon>Metazoa</taxon>
        <taxon>Ecdysozoa</taxon>
        <taxon>Nematoda</taxon>
        <taxon>Chromadorea</taxon>
        <taxon>Rhabditida</taxon>
        <taxon>Tylenchina</taxon>
        <taxon>Panagrolaimomorpha</taxon>
        <taxon>Panagrolaimoidea</taxon>
        <taxon>Panagrolaimidae</taxon>
        <taxon>Panagrolaimus</taxon>
    </lineage>
</organism>
<reference evidence="3" key="1">
    <citation type="submission" date="2022-11" db="UniProtKB">
        <authorList>
            <consortium name="WormBaseParasite"/>
        </authorList>
    </citation>
    <scope>IDENTIFICATION</scope>
</reference>
<dbReference type="InterPro" id="IPR055286">
    <property type="entry name" value="RXYLT1-like"/>
</dbReference>
<protein>
    <submittedName>
        <fullName evidence="3">Exostosin GT47 domain-containing protein</fullName>
    </submittedName>
</protein>
<sequence>MEYNFDYDKLIADLNLNNKTTFPFFGFPFISSIFLQRHIFRSISDFVFAHKYNDLKVESVKCGDIIFVKTDFIKDFIENYHPKIKNPYILLTHESDYGVGHEQWHLKYLNDSKVIKWYAQNVQVSHPKLIPLPLGVVPPAGNVHETLCDLAKTPTPYFNKTQLLYLNFSPNTNKDRIKTLEYFKKTFGNNSLVKINQKRSTWKEYLENIKNSQFVLSPPGNGIDCIRTWEAIIFGSIPIVKRSYLMPLYDRLPVMVVRDWHEVTEESMKKFQQDNLNPNTFSKDGLPWRPSICSLKGAIVGAIANKALGGSAKKGALVGAAAGGIYKYMKRRNRQQLVYGR</sequence>
<dbReference type="Pfam" id="PF24785">
    <property type="entry name" value="RXYLT1_C"/>
    <property type="match status" value="1"/>
</dbReference>